<dbReference type="Gene3D" id="3.90.1570.30">
    <property type="match status" value="1"/>
</dbReference>
<dbReference type="Pfam" id="PF13588">
    <property type="entry name" value="HSDR_N_2"/>
    <property type="match status" value="1"/>
</dbReference>
<evidence type="ECO:0000313" key="3">
    <source>
        <dbReference type="Proteomes" id="UP000823772"/>
    </source>
</evidence>
<dbReference type="EMBL" id="JADILY010000053">
    <property type="protein sequence ID" value="MBO8481427.1"/>
    <property type="molecule type" value="Genomic_DNA"/>
</dbReference>
<dbReference type="Proteomes" id="UP000823772">
    <property type="component" value="Unassembled WGS sequence"/>
</dbReference>
<reference evidence="2" key="1">
    <citation type="submission" date="2020-10" db="EMBL/GenBank/DDBJ databases">
        <authorList>
            <person name="Gilroy R."/>
        </authorList>
    </citation>
    <scope>NUCLEOTIDE SEQUENCE</scope>
    <source>
        <strain evidence="2">B3-2255</strain>
    </source>
</reference>
<sequence>MEDIFDPLRKKFVRLTPEEQVRQWFIGVLHKTAGVPLTHMMSEVQLHIGGKSLRADIIVYDRKLREVCIVECKEPSVRLDGDVLEQALRYDMAVGVPYICITNGKKTFFFKRASGEGAPYDYMDRLPAYEEMVAAAGQKGII</sequence>
<comment type="caution">
    <text evidence="2">The sequence shown here is derived from an EMBL/GenBank/DDBJ whole genome shotgun (WGS) entry which is preliminary data.</text>
</comment>
<dbReference type="AlphaFoldDB" id="A0A9D9NPV6"/>
<organism evidence="2 3">
    <name type="scientific">Candidatus Merdivivens faecigallinarum</name>
    <dbReference type="NCBI Taxonomy" id="2840871"/>
    <lineage>
        <taxon>Bacteria</taxon>
        <taxon>Pseudomonadati</taxon>
        <taxon>Bacteroidota</taxon>
        <taxon>Bacteroidia</taxon>
        <taxon>Bacteroidales</taxon>
        <taxon>Muribaculaceae</taxon>
        <taxon>Muribaculaceae incertae sedis</taxon>
        <taxon>Candidatus Merdivivens</taxon>
    </lineage>
</organism>
<gene>
    <name evidence="2" type="ORF">IAC87_02640</name>
</gene>
<reference evidence="2" key="2">
    <citation type="journal article" date="2021" name="PeerJ">
        <title>Extensive microbial diversity within the chicken gut microbiome revealed by metagenomics and culture.</title>
        <authorList>
            <person name="Gilroy R."/>
            <person name="Ravi A."/>
            <person name="Getino M."/>
            <person name="Pursley I."/>
            <person name="Horton D.L."/>
            <person name="Alikhan N.F."/>
            <person name="Baker D."/>
            <person name="Gharbi K."/>
            <person name="Hall N."/>
            <person name="Watson M."/>
            <person name="Adriaenssens E.M."/>
            <person name="Foster-Nyarko E."/>
            <person name="Jarju S."/>
            <person name="Secka A."/>
            <person name="Antonio M."/>
            <person name="Oren A."/>
            <person name="Chaudhuri R.R."/>
            <person name="La Ragione R."/>
            <person name="Hildebrand F."/>
            <person name="Pallen M.J."/>
        </authorList>
    </citation>
    <scope>NUCLEOTIDE SEQUENCE</scope>
    <source>
        <strain evidence="2">B3-2255</strain>
    </source>
</reference>
<proteinExistence type="predicted"/>
<evidence type="ECO:0000259" key="1">
    <source>
        <dbReference type="Pfam" id="PF13588"/>
    </source>
</evidence>
<name>A0A9D9NPV6_9BACT</name>
<protein>
    <submittedName>
        <fullName evidence="2">Type I restriction enzyme HsdR N-terminal domain-containing protein</fullName>
    </submittedName>
</protein>
<evidence type="ECO:0000313" key="2">
    <source>
        <dbReference type="EMBL" id="MBO8481427.1"/>
    </source>
</evidence>
<feature type="domain" description="Type I restriction enzyme R protein N-terminal" evidence="1">
    <location>
        <begin position="17"/>
        <end position="127"/>
    </location>
</feature>
<dbReference type="InterPro" id="IPR029464">
    <property type="entry name" value="HSDR_N"/>
</dbReference>
<accession>A0A9D9NPV6</accession>